<dbReference type="EMBL" id="GL732525">
    <property type="protein sequence ID" value="EFX88694.1"/>
    <property type="molecule type" value="Genomic_DNA"/>
</dbReference>
<protein>
    <submittedName>
        <fullName evidence="1">Uncharacterized protein</fullName>
    </submittedName>
</protein>
<dbReference type="KEGG" id="dpx:DAPPUDRAFT_234000"/>
<dbReference type="AlphaFoldDB" id="E9FUB4"/>
<proteinExistence type="predicted"/>
<gene>
    <name evidence="1" type="ORF">DAPPUDRAFT_234000</name>
</gene>
<evidence type="ECO:0000313" key="2">
    <source>
        <dbReference type="Proteomes" id="UP000000305"/>
    </source>
</evidence>
<evidence type="ECO:0000313" key="1">
    <source>
        <dbReference type="EMBL" id="EFX88694.1"/>
    </source>
</evidence>
<accession>E9FUB4</accession>
<reference evidence="1 2" key="1">
    <citation type="journal article" date="2011" name="Science">
        <title>The ecoresponsive genome of Daphnia pulex.</title>
        <authorList>
            <person name="Colbourne J.K."/>
            <person name="Pfrender M.E."/>
            <person name="Gilbert D."/>
            <person name="Thomas W.K."/>
            <person name="Tucker A."/>
            <person name="Oakley T.H."/>
            <person name="Tokishita S."/>
            <person name="Aerts A."/>
            <person name="Arnold G.J."/>
            <person name="Basu M.K."/>
            <person name="Bauer D.J."/>
            <person name="Caceres C.E."/>
            <person name="Carmel L."/>
            <person name="Casola C."/>
            <person name="Choi J.H."/>
            <person name="Detter J.C."/>
            <person name="Dong Q."/>
            <person name="Dusheyko S."/>
            <person name="Eads B.D."/>
            <person name="Frohlich T."/>
            <person name="Geiler-Samerotte K.A."/>
            <person name="Gerlach D."/>
            <person name="Hatcher P."/>
            <person name="Jogdeo S."/>
            <person name="Krijgsveld J."/>
            <person name="Kriventseva E.V."/>
            <person name="Kultz D."/>
            <person name="Laforsch C."/>
            <person name="Lindquist E."/>
            <person name="Lopez J."/>
            <person name="Manak J.R."/>
            <person name="Muller J."/>
            <person name="Pangilinan J."/>
            <person name="Patwardhan R.P."/>
            <person name="Pitluck S."/>
            <person name="Pritham E.J."/>
            <person name="Rechtsteiner A."/>
            <person name="Rho M."/>
            <person name="Rogozin I.B."/>
            <person name="Sakarya O."/>
            <person name="Salamov A."/>
            <person name="Schaack S."/>
            <person name="Shapiro H."/>
            <person name="Shiga Y."/>
            <person name="Skalitzky C."/>
            <person name="Smith Z."/>
            <person name="Souvorov A."/>
            <person name="Sung W."/>
            <person name="Tang Z."/>
            <person name="Tsuchiya D."/>
            <person name="Tu H."/>
            <person name="Vos H."/>
            <person name="Wang M."/>
            <person name="Wolf Y.I."/>
            <person name="Yamagata H."/>
            <person name="Yamada T."/>
            <person name="Ye Y."/>
            <person name="Shaw J.R."/>
            <person name="Andrews J."/>
            <person name="Crease T.J."/>
            <person name="Tang H."/>
            <person name="Lucas S.M."/>
            <person name="Robertson H.M."/>
            <person name="Bork P."/>
            <person name="Koonin E.V."/>
            <person name="Zdobnov E.M."/>
            <person name="Grigoriev I.V."/>
            <person name="Lynch M."/>
            <person name="Boore J.L."/>
        </authorList>
    </citation>
    <scope>NUCLEOTIDE SEQUENCE [LARGE SCALE GENOMIC DNA]</scope>
</reference>
<keyword evidence="2" id="KW-1185">Reference proteome</keyword>
<dbReference type="Proteomes" id="UP000000305">
    <property type="component" value="Unassembled WGS sequence"/>
</dbReference>
<dbReference type="InParanoid" id="E9FUB4"/>
<sequence length="100" mass="11016">MTSDKEVNDPLSPLSDTGDFSSLFQGLEKDNVTKKPTALTLGTNSSGYAGSTVIRSFYSVYLLHYWILTVYADGNIFDRHEGFQLFAGIPGRDFPVSEVT</sequence>
<name>E9FUB4_DAPPU</name>
<organism evidence="1 2">
    <name type="scientific">Daphnia pulex</name>
    <name type="common">Water flea</name>
    <dbReference type="NCBI Taxonomy" id="6669"/>
    <lineage>
        <taxon>Eukaryota</taxon>
        <taxon>Metazoa</taxon>
        <taxon>Ecdysozoa</taxon>
        <taxon>Arthropoda</taxon>
        <taxon>Crustacea</taxon>
        <taxon>Branchiopoda</taxon>
        <taxon>Diplostraca</taxon>
        <taxon>Cladocera</taxon>
        <taxon>Anomopoda</taxon>
        <taxon>Daphniidae</taxon>
        <taxon>Daphnia</taxon>
    </lineage>
</organism>
<dbReference type="HOGENOM" id="CLU_2308821_0_0_1"/>